<accession>K7F336</accession>
<dbReference type="Pfam" id="PF08444">
    <property type="entry name" value="Gly_acyl_tr_C"/>
    <property type="match status" value="1"/>
</dbReference>
<comment type="similarity">
    <text evidence="3">Belongs to the glycine N-acyltransferase family.</text>
</comment>
<dbReference type="PANTHER" id="PTHR15298">
    <property type="entry name" value="L-COA N-ACYLTRANSFERASE-RELATED"/>
    <property type="match status" value="1"/>
</dbReference>
<dbReference type="InterPro" id="IPR016181">
    <property type="entry name" value="Acyl_CoA_acyltransferase"/>
</dbReference>
<dbReference type="Proteomes" id="UP000007267">
    <property type="component" value="Unassembled WGS sequence"/>
</dbReference>
<dbReference type="InterPro" id="IPR015938">
    <property type="entry name" value="Glycine_N-acyltransferase_N"/>
</dbReference>
<dbReference type="PANTHER" id="PTHR15298:SF1">
    <property type="entry name" value="GLYCINE N-ACYLTRANSFERASE-LIKE PROTEIN"/>
    <property type="match status" value="1"/>
</dbReference>
<name>K7F336_PELSI</name>
<evidence type="ECO:0000256" key="3">
    <source>
        <dbReference type="RuleBase" id="RU368002"/>
    </source>
</evidence>
<dbReference type="EC" id="2.3.1.-" evidence="3"/>
<dbReference type="PROSITE" id="PS51186">
    <property type="entry name" value="GNAT"/>
    <property type="match status" value="1"/>
</dbReference>
<dbReference type="GeneTree" id="ENSGT00950000183133"/>
<feature type="domain" description="N-acetyltransferase" evidence="4">
    <location>
        <begin position="136"/>
        <end position="264"/>
    </location>
</feature>
<reference evidence="6" key="2">
    <citation type="journal article" date="2013" name="Nat. Genet.">
        <title>The draft genomes of soft-shell turtle and green sea turtle yield insights into the development and evolution of the turtle-specific body plan.</title>
        <authorList>
            <person name="Wang Z."/>
            <person name="Pascual-Anaya J."/>
            <person name="Zadissa A."/>
            <person name="Li W."/>
            <person name="Niimura Y."/>
            <person name="Huang Z."/>
            <person name="Li C."/>
            <person name="White S."/>
            <person name="Xiong Z."/>
            <person name="Fang D."/>
            <person name="Wang B."/>
            <person name="Ming Y."/>
            <person name="Chen Y."/>
            <person name="Zheng Y."/>
            <person name="Kuraku S."/>
            <person name="Pignatelli M."/>
            <person name="Herrero J."/>
            <person name="Beal K."/>
            <person name="Nozawa M."/>
            <person name="Li Q."/>
            <person name="Wang J."/>
            <person name="Zhang H."/>
            <person name="Yu L."/>
            <person name="Shigenobu S."/>
            <person name="Wang J."/>
            <person name="Liu J."/>
            <person name="Flicek P."/>
            <person name="Searle S."/>
            <person name="Wang J."/>
            <person name="Kuratani S."/>
            <person name="Yin Y."/>
            <person name="Aken B."/>
            <person name="Zhang G."/>
            <person name="Irie N."/>
        </authorList>
    </citation>
    <scope>NUCLEOTIDE SEQUENCE [LARGE SCALE GENOMIC DNA]</scope>
    <source>
        <strain evidence="6">Daiwa-1</strain>
    </source>
</reference>
<dbReference type="eggNOG" id="ENOG502QVT5">
    <property type="taxonomic scope" value="Eukaryota"/>
</dbReference>
<evidence type="ECO:0000313" key="5">
    <source>
        <dbReference type="Ensembl" id="ENSPSIP00000002446.1"/>
    </source>
</evidence>
<keyword evidence="2 3" id="KW-0012">Acyltransferase</keyword>
<protein>
    <recommendedName>
        <fullName evidence="3">Glycine N-acyltransferase-like protein</fullName>
        <ecNumber evidence="3">2.3.1.-</ecNumber>
    </recommendedName>
</protein>
<evidence type="ECO:0000256" key="2">
    <source>
        <dbReference type="ARBA" id="ARBA00023315"/>
    </source>
</evidence>
<reference evidence="6" key="1">
    <citation type="submission" date="2011-10" db="EMBL/GenBank/DDBJ databases">
        <authorList>
            <consortium name="Soft-shell Turtle Genome Consortium"/>
        </authorList>
    </citation>
    <scope>NUCLEOTIDE SEQUENCE [LARGE SCALE GENOMIC DNA]</scope>
    <source>
        <strain evidence="6">Daiwa-1</strain>
    </source>
</reference>
<reference evidence="5" key="3">
    <citation type="submission" date="2025-08" db="UniProtKB">
        <authorList>
            <consortium name="Ensembl"/>
        </authorList>
    </citation>
    <scope>IDENTIFICATION</scope>
</reference>
<dbReference type="SUPFAM" id="SSF55729">
    <property type="entry name" value="Acyl-CoA N-acyltransferases (Nat)"/>
    <property type="match status" value="1"/>
</dbReference>
<dbReference type="GO" id="GO:0047961">
    <property type="term" value="F:glycine N-acyltransferase activity"/>
    <property type="evidence" value="ECO:0007669"/>
    <property type="project" value="InterPro"/>
</dbReference>
<dbReference type="EMBL" id="AGCU01023824">
    <property type="status" value="NOT_ANNOTATED_CDS"/>
    <property type="molecule type" value="Genomic_DNA"/>
</dbReference>
<dbReference type="HOGENOM" id="CLU_060336_0_0_1"/>
<organism evidence="5 6">
    <name type="scientific">Pelodiscus sinensis</name>
    <name type="common">Chinese softshell turtle</name>
    <name type="synonym">Trionyx sinensis</name>
    <dbReference type="NCBI Taxonomy" id="13735"/>
    <lineage>
        <taxon>Eukaryota</taxon>
        <taxon>Metazoa</taxon>
        <taxon>Chordata</taxon>
        <taxon>Craniata</taxon>
        <taxon>Vertebrata</taxon>
        <taxon>Euteleostomi</taxon>
        <taxon>Archelosauria</taxon>
        <taxon>Testudinata</taxon>
        <taxon>Testudines</taxon>
        <taxon>Cryptodira</taxon>
        <taxon>Trionychia</taxon>
        <taxon>Trionychidae</taxon>
        <taxon>Pelodiscus</taxon>
    </lineage>
</organism>
<dbReference type="InterPro" id="IPR013652">
    <property type="entry name" value="Glycine_N-acyltransferase_C"/>
</dbReference>
<dbReference type="Ensembl" id="ENSPSIT00000002455.1">
    <property type="protein sequence ID" value="ENSPSIP00000002446.1"/>
    <property type="gene ID" value="ENSPSIG00000002411.1"/>
</dbReference>
<sequence>QVHGAVMNINRGNPAGHEVLVDSWPQFKAVITRPCREVASDNSDFYTNMYAAFPDLGAYQALLGSAGAINWSQTFCIYGLQDGVYKTSRDIAKDKGLQLEAYKYFTYLHPEPSTMPEIRDMTALRPPALVGRDSTMRLSFLDISHTNLLNETWPYGGTKQSWQYLANLVLYFPSFCLLNASSHPVSWSLLDPFGAMVHGYTLPQYRGRGYMQVVITETAKQMHAQGYPIYDLVEPENQPIQKLQESQGFQRQPSLSHCLIHTPG</sequence>
<dbReference type="InterPro" id="IPR000182">
    <property type="entry name" value="GNAT_dom"/>
</dbReference>
<dbReference type="Pfam" id="PF06021">
    <property type="entry name" value="Gly_acyl_tr_N"/>
    <property type="match status" value="1"/>
</dbReference>
<proteinExistence type="inferred from homology"/>
<reference evidence="5" key="4">
    <citation type="submission" date="2025-09" db="UniProtKB">
        <authorList>
            <consortium name="Ensembl"/>
        </authorList>
    </citation>
    <scope>IDENTIFICATION</scope>
</reference>
<evidence type="ECO:0000313" key="6">
    <source>
        <dbReference type="Proteomes" id="UP000007267"/>
    </source>
</evidence>
<dbReference type="AlphaFoldDB" id="K7F336"/>
<keyword evidence="6" id="KW-1185">Reference proteome</keyword>
<evidence type="ECO:0000256" key="1">
    <source>
        <dbReference type="ARBA" id="ARBA00022679"/>
    </source>
</evidence>
<dbReference type="Gene3D" id="3.40.630.30">
    <property type="match status" value="1"/>
</dbReference>
<keyword evidence="1 3" id="KW-0808">Transferase</keyword>
<dbReference type="InterPro" id="IPR010313">
    <property type="entry name" value="Glycine_N-acyltransferase"/>
</dbReference>
<dbReference type="OMA" id="VYEYCAL"/>
<evidence type="ECO:0000259" key="4">
    <source>
        <dbReference type="PROSITE" id="PS51186"/>
    </source>
</evidence>
<dbReference type="GO" id="GO:0005739">
    <property type="term" value="C:mitochondrion"/>
    <property type="evidence" value="ECO:0007669"/>
    <property type="project" value="InterPro"/>
</dbReference>